<organism evidence="2 3">
    <name type="scientific">Eiseniibacteriota bacterium</name>
    <dbReference type="NCBI Taxonomy" id="2212470"/>
    <lineage>
        <taxon>Bacteria</taxon>
        <taxon>Candidatus Eiseniibacteriota</taxon>
    </lineage>
</organism>
<dbReference type="SUPFAM" id="SSF52317">
    <property type="entry name" value="Class I glutamine amidotransferase-like"/>
    <property type="match status" value="1"/>
</dbReference>
<evidence type="ECO:0000313" key="3">
    <source>
        <dbReference type="Proteomes" id="UP000319829"/>
    </source>
</evidence>
<gene>
    <name evidence="2" type="ORF">E6K74_12295</name>
</gene>
<proteinExistence type="predicted"/>
<protein>
    <recommendedName>
        <fullName evidence="4">VWA domain-containing protein</fullName>
    </recommendedName>
</protein>
<feature type="transmembrane region" description="Helical" evidence="1">
    <location>
        <begin position="41"/>
        <end position="63"/>
    </location>
</feature>
<keyword evidence="1" id="KW-0472">Membrane</keyword>
<dbReference type="InterPro" id="IPR036465">
    <property type="entry name" value="vWFA_dom_sf"/>
</dbReference>
<dbReference type="PANTHER" id="PTHR37947:SF1">
    <property type="entry name" value="BLL2462 PROTEIN"/>
    <property type="match status" value="1"/>
</dbReference>
<dbReference type="Proteomes" id="UP000319829">
    <property type="component" value="Unassembled WGS sequence"/>
</dbReference>
<feature type="transmembrane region" description="Helical" evidence="1">
    <location>
        <begin position="12"/>
        <end position="29"/>
    </location>
</feature>
<evidence type="ECO:0000256" key="1">
    <source>
        <dbReference type="SAM" id="Phobius"/>
    </source>
</evidence>
<dbReference type="Gene3D" id="3.40.50.880">
    <property type="match status" value="1"/>
</dbReference>
<dbReference type="EMBL" id="VBOU01000101">
    <property type="protein sequence ID" value="TMQ52435.1"/>
    <property type="molecule type" value="Genomic_DNA"/>
</dbReference>
<reference evidence="2 3" key="1">
    <citation type="journal article" date="2019" name="Nat. Microbiol.">
        <title>Mediterranean grassland soil C-N compound turnover is dependent on rainfall and depth, and is mediated by genomically divergent microorganisms.</title>
        <authorList>
            <person name="Diamond S."/>
            <person name="Andeer P.F."/>
            <person name="Li Z."/>
            <person name="Crits-Christoph A."/>
            <person name="Burstein D."/>
            <person name="Anantharaman K."/>
            <person name="Lane K.R."/>
            <person name="Thomas B.C."/>
            <person name="Pan C."/>
            <person name="Northen T.R."/>
            <person name="Banfield J.F."/>
        </authorList>
    </citation>
    <scope>NUCLEOTIDE SEQUENCE [LARGE SCALE GENOMIC DNA]</scope>
    <source>
        <strain evidence="2">WS_4</strain>
    </source>
</reference>
<keyword evidence="1" id="KW-1133">Transmembrane helix</keyword>
<evidence type="ECO:0000313" key="2">
    <source>
        <dbReference type="EMBL" id="TMQ52435.1"/>
    </source>
</evidence>
<name>A0A538SM53_UNCEI</name>
<keyword evidence="1" id="KW-0812">Transmembrane</keyword>
<dbReference type="PANTHER" id="PTHR37947">
    <property type="entry name" value="BLL2462 PROTEIN"/>
    <property type="match status" value="1"/>
</dbReference>
<sequence length="720" mass="75314">MNFSLSSSPNIVALVLLAAAFALGLSLYLTRYPALLPRRRAILTAVRTATLLALLFASLAPVVRYSSAARERNRMLILVDHSGSMEVRDGDSAGRTRREVVDSAATAIASGFSGRYDVRLAPFDASLGPIGKPSSWKAATQTRGAGETALGDAIREGLDRLDPDSLAAMLVLSDGAVNRGEDPERALASTVPAFALVVGSTGDPPTTGIGGIDAPSEVVIGRPATLSVTVRHGARPATRGVARLSEGARELGRASFALERPGSVSRVTIPFTLGERGKHFLAVKLDSLPGDPITQNKRRLIAVTARPAKRLVPLVATAWDWDLRSFARGVEEDTSWAIQRWAPSGSSSVGAPGGAPQSFAQALRDADVLVLRFDSRTLTPERSAEALSFLNRGGGVLFWIDPVNRPPAAGPLTNALGLEWRDFGRATGPSTGVELSQAGRAHEVSLLGGDAATAVATWRSLPPIQSPLILNLKGSALTPLLEARYGTETTPLLLAGRVGSGRVAVLNAAGVYRWGLTAAGLGGGAGIEPSFFGGLNAWLSQSADDRPVRISAPDLTPAERAVPVRLALANGAVGTGARATVRARRSAGGVAGEGRLSASIQGDFAGSIALPEGVYWLVGRVERAGRLVGTDSLQVAVGEQGVEFESLGAEPSVLERLASRSGGVAAPLARSGPVLARLRSPDIARARIIELDIFHNVPLFLVLVLGATAEWVLRKRFHLL</sequence>
<dbReference type="InterPro" id="IPR029062">
    <property type="entry name" value="Class_I_gatase-like"/>
</dbReference>
<evidence type="ECO:0008006" key="4">
    <source>
        <dbReference type="Google" id="ProtNLM"/>
    </source>
</evidence>
<accession>A0A538SM53</accession>
<comment type="caution">
    <text evidence="2">The sequence shown here is derived from an EMBL/GenBank/DDBJ whole genome shotgun (WGS) entry which is preliminary data.</text>
</comment>
<dbReference type="Gene3D" id="3.40.50.410">
    <property type="entry name" value="von Willebrand factor, type A domain"/>
    <property type="match status" value="1"/>
</dbReference>
<dbReference type="SUPFAM" id="SSF53300">
    <property type="entry name" value="vWA-like"/>
    <property type="match status" value="1"/>
</dbReference>
<dbReference type="AlphaFoldDB" id="A0A538SM53"/>